<dbReference type="EMBL" id="AKHW03001628">
    <property type="protein sequence ID" value="KYO41542.1"/>
    <property type="molecule type" value="Genomic_DNA"/>
</dbReference>
<comment type="caution">
    <text evidence="1">The sequence shown here is derived from an EMBL/GenBank/DDBJ whole genome shotgun (WGS) entry which is preliminary data.</text>
</comment>
<name>A0A151NXC0_ALLMI</name>
<keyword evidence="2" id="KW-1185">Reference proteome</keyword>
<protein>
    <submittedName>
        <fullName evidence="1">Uncharacterized protein</fullName>
    </submittedName>
</protein>
<organism evidence="1 2">
    <name type="scientific">Alligator mississippiensis</name>
    <name type="common">American alligator</name>
    <dbReference type="NCBI Taxonomy" id="8496"/>
    <lineage>
        <taxon>Eukaryota</taxon>
        <taxon>Metazoa</taxon>
        <taxon>Chordata</taxon>
        <taxon>Craniata</taxon>
        <taxon>Vertebrata</taxon>
        <taxon>Euteleostomi</taxon>
        <taxon>Archelosauria</taxon>
        <taxon>Archosauria</taxon>
        <taxon>Crocodylia</taxon>
        <taxon>Alligatoridae</taxon>
        <taxon>Alligatorinae</taxon>
        <taxon>Alligator</taxon>
    </lineage>
</organism>
<proteinExistence type="predicted"/>
<evidence type="ECO:0000313" key="1">
    <source>
        <dbReference type="EMBL" id="KYO41542.1"/>
    </source>
</evidence>
<sequence>MKGEPRKRSNRDSGAQKVADFQQTISEQERGCSQEMILFEPRTMKQEFPAPFAAAAGLFCINGGIHD</sequence>
<dbReference type="AlphaFoldDB" id="A0A151NXC0"/>
<accession>A0A151NXC0</accession>
<dbReference type="Proteomes" id="UP000050525">
    <property type="component" value="Unassembled WGS sequence"/>
</dbReference>
<evidence type="ECO:0000313" key="2">
    <source>
        <dbReference type="Proteomes" id="UP000050525"/>
    </source>
</evidence>
<reference evidence="1 2" key="1">
    <citation type="journal article" date="2012" name="Genome Biol.">
        <title>Sequencing three crocodilian genomes to illuminate the evolution of archosaurs and amniotes.</title>
        <authorList>
            <person name="St John J.A."/>
            <person name="Braun E.L."/>
            <person name="Isberg S.R."/>
            <person name="Miles L.G."/>
            <person name="Chong A.Y."/>
            <person name="Gongora J."/>
            <person name="Dalzell P."/>
            <person name="Moran C."/>
            <person name="Bed'hom B."/>
            <person name="Abzhanov A."/>
            <person name="Burgess S.C."/>
            <person name="Cooksey A.M."/>
            <person name="Castoe T.A."/>
            <person name="Crawford N.G."/>
            <person name="Densmore L.D."/>
            <person name="Drew J.C."/>
            <person name="Edwards S.V."/>
            <person name="Faircloth B.C."/>
            <person name="Fujita M.K."/>
            <person name="Greenwold M.J."/>
            <person name="Hoffmann F.G."/>
            <person name="Howard J.M."/>
            <person name="Iguchi T."/>
            <person name="Janes D.E."/>
            <person name="Khan S.Y."/>
            <person name="Kohno S."/>
            <person name="de Koning A.J."/>
            <person name="Lance S.L."/>
            <person name="McCarthy F.M."/>
            <person name="McCormack J.E."/>
            <person name="Merchant M.E."/>
            <person name="Peterson D.G."/>
            <person name="Pollock D.D."/>
            <person name="Pourmand N."/>
            <person name="Raney B.J."/>
            <person name="Roessler K.A."/>
            <person name="Sanford J.R."/>
            <person name="Sawyer R.H."/>
            <person name="Schmidt C.J."/>
            <person name="Triplett E.W."/>
            <person name="Tuberville T.D."/>
            <person name="Venegas-Anaya M."/>
            <person name="Howard J.T."/>
            <person name="Jarvis E.D."/>
            <person name="Guillette L.J.Jr."/>
            <person name="Glenn T.C."/>
            <person name="Green R.E."/>
            <person name="Ray D.A."/>
        </authorList>
    </citation>
    <scope>NUCLEOTIDE SEQUENCE [LARGE SCALE GENOMIC DNA]</scope>
    <source>
        <strain evidence="1">KSC_2009_1</strain>
    </source>
</reference>
<gene>
    <name evidence="1" type="ORF">Y1Q_0006317</name>
</gene>